<accession>A0ABP7CNZ3</accession>
<evidence type="ECO:0000256" key="1">
    <source>
        <dbReference type="SAM" id="MobiDB-lite"/>
    </source>
</evidence>
<dbReference type="EMBL" id="BAAAZP010000124">
    <property type="protein sequence ID" value="GAA3692040.1"/>
    <property type="molecule type" value="Genomic_DNA"/>
</dbReference>
<sequence length="839" mass="89715">MIPKRGLEEGKHVFGVWRRSRKTGRFRLPAALLSVMVLTGLVSGFPAQTAQADPIGSPGYRALAGVGSATTEWLMNALADAVTVNGQKVLGSYNAASQSASPTITTKDPTTHPDCTLNRPATDAGGQSALRYSIAAEDGCLDFARLAGEPSRLSISPVDGVTYLPYALDGITFVTNRRASLLGKNLSFLREVYTCGAGSAGWHPLLPASGSQLRGEWLAALDIREDDVRGGKYPCVKDVNAGVPNRENDVSLVAADPNAIMPVSIAQFVQNRWPDIRMGRIVQAPEGDGRGPVVSNTAAFPDGVSYTTHTFSDLPDMTSDELKDLYQCRITRVRGRPATPLLPAASSVRSAWLMRVGITEADLTAGRYPCIRTTTSDGSPIPVDDGRSLGLTDVIPHSISEYMRQMFGSSGVAADYRAGRVLGGLAQDQQSKVVKRPFVFNPEYGRPLVHRMYNVLPVNKQRTSPWREVFTGPTSLICQNTAIIETYGFAPLAQEACGGGAELLSDPAPPSYRIRNVKSGKCLSNGTGSVADGAQLSQWTCGSGAEQQWTWTGIDGRQLKNSLSGKCLAIGGGSTASGAQAIQWTCGSGTEQRWILEADPAGESYVKNAKSSHRLTVYGGGLTDGTKVVQSTAAGNAAEQHWILETATTVTPGDDVLMSTAPSGFKAGAPMDKAAEKAATPTAAGNEWVNVIYPKRLVDIRNGRCRMQGYWNSKALRPGSEPVGGVFFDTRAYVVGPKCAVTMHLQIIDYEMRGLGFYIADHYYDSSKPSSSGKNERWMFWGPIAGGNYHIRVGTVPYLLTYTLKDMTTGGMASVGAIWGPKANWCDGWNQPGACPTTT</sequence>
<feature type="region of interest" description="Disordered" evidence="1">
    <location>
        <begin position="99"/>
        <end position="120"/>
    </location>
</feature>
<dbReference type="SMART" id="SM00458">
    <property type="entry name" value="RICIN"/>
    <property type="match status" value="1"/>
</dbReference>
<feature type="compositionally biased region" description="Polar residues" evidence="1">
    <location>
        <begin position="99"/>
        <end position="108"/>
    </location>
</feature>
<evidence type="ECO:0000259" key="2">
    <source>
        <dbReference type="SMART" id="SM00458"/>
    </source>
</evidence>
<name>A0ABP7CNZ3_9ACTN</name>
<dbReference type="PROSITE" id="PS50231">
    <property type="entry name" value="RICIN_B_LECTIN"/>
    <property type="match status" value="1"/>
</dbReference>
<organism evidence="3 4">
    <name type="scientific">Nonomuraea antimicrobica</name>
    <dbReference type="NCBI Taxonomy" id="561173"/>
    <lineage>
        <taxon>Bacteria</taxon>
        <taxon>Bacillati</taxon>
        <taxon>Actinomycetota</taxon>
        <taxon>Actinomycetes</taxon>
        <taxon>Streptosporangiales</taxon>
        <taxon>Streptosporangiaceae</taxon>
        <taxon>Nonomuraea</taxon>
    </lineage>
</organism>
<gene>
    <name evidence="3" type="ORF">GCM10022224_067100</name>
</gene>
<protein>
    <recommendedName>
        <fullName evidence="2">Ricin B lectin domain-containing protein</fullName>
    </recommendedName>
</protein>
<dbReference type="Gene3D" id="2.80.10.50">
    <property type="match status" value="3"/>
</dbReference>
<dbReference type="InterPro" id="IPR035992">
    <property type="entry name" value="Ricin_B-like_lectins"/>
</dbReference>
<evidence type="ECO:0000313" key="3">
    <source>
        <dbReference type="EMBL" id="GAA3692040.1"/>
    </source>
</evidence>
<reference evidence="4" key="1">
    <citation type="journal article" date="2019" name="Int. J. Syst. Evol. Microbiol.">
        <title>The Global Catalogue of Microorganisms (GCM) 10K type strain sequencing project: providing services to taxonomists for standard genome sequencing and annotation.</title>
        <authorList>
            <consortium name="The Broad Institute Genomics Platform"/>
            <consortium name="The Broad Institute Genome Sequencing Center for Infectious Disease"/>
            <person name="Wu L."/>
            <person name="Ma J."/>
        </authorList>
    </citation>
    <scope>NUCLEOTIDE SEQUENCE [LARGE SCALE GENOMIC DNA]</scope>
    <source>
        <strain evidence="4">JCM 16904</strain>
    </source>
</reference>
<dbReference type="InterPro" id="IPR000772">
    <property type="entry name" value="Ricin_B_lectin"/>
</dbReference>
<dbReference type="CDD" id="cd00161">
    <property type="entry name" value="beta-trefoil_Ricin-like"/>
    <property type="match status" value="1"/>
</dbReference>
<feature type="domain" description="Ricin B lectin" evidence="2">
    <location>
        <begin position="509"/>
        <end position="645"/>
    </location>
</feature>
<keyword evidence="4" id="KW-1185">Reference proteome</keyword>
<dbReference type="Proteomes" id="UP001500902">
    <property type="component" value="Unassembled WGS sequence"/>
</dbReference>
<proteinExistence type="predicted"/>
<evidence type="ECO:0000313" key="4">
    <source>
        <dbReference type="Proteomes" id="UP001500902"/>
    </source>
</evidence>
<dbReference type="SUPFAM" id="SSF50370">
    <property type="entry name" value="Ricin B-like lectins"/>
    <property type="match status" value="1"/>
</dbReference>
<comment type="caution">
    <text evidence="3">The sequence shown here is derived from an EMBL/GenBank/DDBJ whole genome shotgun (WGS) entry which is preliminary data.</text>
</comment>
<dbReference type="Pfam" id="PF14200">
    <property type="entry name" value="RicinB_lectin_2"/>
    <property type="match status" value="2"/>
</dbReference>
<dbReference type="RefSeq" id="WP_344887023.1">
    <property type="nucleotide sequence ID" value="NZ_BAAAZP010000124.1"/>
</dbReference>